<name>A0A8T3AKU6_DENNO</name>
<dbReference type="PANTHER" id="PTHR47481:SF22">
    <property type="entry name" value="RETROTRANSPOSON GAG DOMAIN-CONTAINING PROTEIN"/>
    <property type="match status" value="1"/>
</dbReference>
<sequence>MVSEDGRSHGPSMATEASPAASSRPSATTGELADKNILYPALKFILSNLKSLVPHHLSPDNYPVWCNQIFKLFKSNGFSQFLDPPSVSASSSADQDSSNLDPHSSKWLITDQNLVAAICSIISAPVIPFVMHLESTHEIWAALQTRFQSSNRSKVIQLKNELHNISMRNLSMQEYLTDIKKIVDQITYAGSTLDTEDIIIYILNGLPPS</sequence>
<evidence type="ECO:0000256" key="1">
    <source>
        <dbReference type="SAM" id="MobiDB-lite"/>
    </source>
</evidence>
<evidence type="ECO:0008006" key="5">
    <source>
        <dbReference type="Google" id="ProtNLM"/>
    </source>
</evidence>
<evidence type="ECO:0000313" key="2">
    <source>
        <dbReference type="EMBL" id="KAI0494865.1"/>
    </source>
</evidence>
<reference evidence="2" key="1">
    <citation type="journal article" date="2022" name="Front. Genet.">
        <title>Chromosome-Scale Assembly of the Dendrobium nobile Genome Provides Insights Into the Molecular Mechanism of the Biosynthesis of the Medicinal Active Ingredient of Dendrobium.</title>
        <authorList>
            <person name="Xu Q."/>
            <person name="Niu S.-C."/>
            <person name="Li K.-L."/>
            <person name="Zheng P.-J."/>
            <person name="Zhang X.-J."/>
            <person name="Jia Y."/>
            <person name="Liu Y."/>
            <person name="Niu Y.-X."/>
            <person name="Yu L.-H."/>
            <person name="Chen D.-F."/>
            <person name="Zhang G.-Q."/>
        </authorList>
    </citation>
    <scope>NUCLEOTIDE SEQUENCE</scope>
    <source>
        <tissue evidence="2">Leaf</tissue>
    </source>
</reference>
<dbReference type="OrthoDB" id="693186at2759"/>
<accession>A0A8T3AKU6</accession>
<dbReference type="EMBL" id="JAGYWB010000017">
    <property type="protein sequence ID" value="KAI0494872.1"/>
    <property type="molecule type" value="Genomic_DNA"/>
</dbReference>
<dbReference type="EMBL" id="JAGYWB010000017">
    <property type="protein sequence ID" value="KAI0494865.1"/>
    <property type="molecule type" value="Genomic_DNA"/>
</dbReference>
<keyword evidence="4" id="KW-1185">Reference proteome</keyword>
<organism evidence="2 4">
    <name type="scientific">Dendrobium nobile</name>
    <name type="common">Orchid</name>
    <dbReference type="NCBI Taxonomy" id="94219"/>
    <lineage>
        <taxon>Eukaryota</taxon>
        <taxon>Viridiplantae</taxon>
        <taxon>Streptophyta</taxon>
        <taxon>Embryophyta</taxon>
        <taxon>Tracheophyta</taxon>
        <taxon>Spermatophyta</taxon>
        <taxon>Magnoliopsida</taxon>
        <taxon>Liliopsida</taxon>
        <taxon>Asparagales</taxon>
        <taxon>Orchidaceae</taxon>
        <taxon>Epidendroideae</taxon>
        <taxon>Malaxideae</taxon>
        <taxon>Dendrobiinae</taxon>
        <taxon>Dendrobium</taxon>
    </lineage>
</organism>
<dbReference type="PANTHER" id="PTHR47481">
    <property type="match status" value="1"/>
</dbReference>
<dbReference type="Proteomes" id="UP000829196">
    <property type="component" value="Unassembled WGS sequence"/>
</dbReference>
<proteinExistence type="predicted"/>
<comment type="caution">
    <text evidence="2">The sequence shown here is derived from an EMBL/GenBank/DDBJ whole genome shotgun (WGS) entry which is preliminary data.</text>
</comment>
<gene>
    <name evidence="2" type="ORF">KFK09_025011</name>
    <name evidence="3" type="ORF">KFK09_025018</name>
</gene>
<dbReference type="AlphaFoldDB" id="A0A8T3AKU6"/>
<evidence type="ECO:0000313" key="3">
    <source>
        <dbReference type="EMBL" id="KAI0494872.1"/>
    </source>
</evidence>
<feature type="compositionally biased region" description="Low complexity" evidence="1">
    <location>
        <begin position="17"/>
        <end position="27"/>
    </location>
</feature>
<protein>
    <recommendedName>
        <fullName evidence="5">Retrovirus-related Pol polyprotein from transposon TNT 1-94</fullName>
    </recommendedName>
</protein>
<dbReference type="Pfam" id="PF14223">
    <property type="entry name" value="Retrotran_gag_2"/>
    <property type="match status" value="1"/>
</dbReference>
<feature type="region of interest" description="Disordered" evidence="1">
    <location>
        <begin position="1"/>
        <end position="28"/>
    </location>
</feature>
<evidence type="ECO:0000313" key="4">
    <source>
        <dbReference type="Proteomes" id="UP000829196"/>
    </source>
</evidence>